<dbReference type="Proteomes" id="UP001236014">
    <property type="component" value="Chromosome"/>
</dbReference>
<sequence>MSNCDALAEFLRTDPRDVGCDLALDALHAYTEMIAAGENPEEHYPGLATHLQSCCACSGDHEALLRALREFGADESL</sequence>
<dbReference type="KEGG" id="acab:QRX50_24515"/>
<keyword evidence="2" id="KW-1185">Reference proteome</keyword>
<protein>
    <recommendedName>
        <fullName evidence="3">Zf-HC2 domain-containing protein</fullName>
    </recommendedName>
</protein>
<evidence type="ECO:0000313" key="1">
    <source>
        <dbReference type="EMBL" id="WIX83693.1"/>
    </source>
</evidence>
<gene>
    <name evidence="1" type="ORF">QRX50_24515</name>
</gene>
<accession>A0A9Y2N0H9</accession>
<organism evidence="1 2">
    <name type="scientific">Amycolatopsis carbonis</name>
    <dbReference type="NCBI Taxonomy" id="715471"/>
    <lineage>
        <taxon>Bacteria</taxon>
        <taxon>Bacillati</taxon>
        <taxon>Actinomycetota</taxon>
        <taxon>Actinomycetes</taxon>
        <taxon>Pseudonocardiales</taxon>
        <taxon>Pseudonocardiaceae</taxon>
        <taxon>Amycolatopsis</taxon>
    </lineage>
</organism>
<proteinExistence type="predicted"/>
<evidence type="ECO:0008006" key="3">
    <source>
        <dbReference type="Google" id="ProtNLM"/>
    </source>
</evidence>
<dbReference type="RefSeq" id="WP_285974239.1">
    <property type="nucleotide sequence ID" value="NZ_CP127294.1"/>
</dbReference>
<name>A0A9Y2N0H9_9PSEU</name>
<reference evidence="1 2" key="1">
    <citation type="submission" date="2023-06" db="EMBL/GenBank/DDBJ databases">
        <authorList>
            <person name="Oyuntsetseg B."/>
            <person name="Kim S.B."/>
        </authorList>
    </citation>
    <scope>NUCLEOTIDE SEQUENCE [LARGE SCALE GENOMIC DNA]</scope>
    <source>
        <strain evidence="1 2">2-15</strain>
    </source>
</reference>
<evidence type="ECO:0000313" key="2">
    <source>
        <dbReference type="Proteomes" id="UP001236014"/>
    </source>
</evidence>
<dbReference type="EMBL" id="CP127294">
    <property type="protein sequence ID" value="WIX83693.1"/>
    <property type="molecule type" value="Genomic_DNA"/>
</dbReference>
<dbReference type="AlphaFoldDB" id="A0A9Y2N0H9"/>